<dbReference type="InterPro" id="IPR029058">
    <property type="entry name" value="AB_hydrolase_fold"/>
</dbReference>
<dbReference type="Pfam" id="PF12146">
    <property type="entry name" value="Hydrolase_4"/>
    <property type="match status" value="1"/>
</dbReference>
<organism evidence="2 3">
    <name type="scientific">Cellulophaga baltica</name>
    <dbReference type="NCBI Taxonomy" id="76594"/>
    <lineage>
        <taxon>Bacteria</taxon>
        <taxon>Pseudomonadati</taxon>
        <taxon>Bacteroidota</taxon>
        <taxon>Flavobacteriia</taxon>
        <taxon>Flavobacteriales</taxon>
        <taxon>Flavobacteriaceae</taxon>
        <taxon>Cellulophaga</taxon>
    </lineage>
</organism>
<dbReference type="Proteomes" id="UP000182114">
    <property type="component" value="Unassembled WGS sequence"/>
</dbReference>
<feature type="domain" description="Serine aminopeptidase S33" evidence="1">
    <location>
        <begin position="49"/>
        <end position="136"/>
    </location>
</feature>
<dbReference type="SUPFAM" id="SSF82784">
    <property type="entry name" value="OsmC-like"/>
    <property type="match status" value="1"/>
</dbReference>
<accession>A0A1G7L929</accession>
<dbReference type="InterPro" id="IPR003718">
    <property type="entry name" value="OsmC/Ohr_fam"/>
</dbReference>
<name>A0A1G7L929_9FLAO</name>
<dbReference type="InterPro" id="IPR015946">
    <property type="entry name" value="KH_dom-like_a/b"/>
</dbReference>
<dbReference type="InterPro" id="IPR036102">
    <property type="entry name" value="OsmC/Ohrsf"/>
</dbReference>
<evidence type="ECO:0000259" key="1">
    <source>
        <dbReference type="Pfam" id="PF12146"/>
    </source>
</evidence>
<dbReference type="RefSeq" id="WP_074539380.1">
    <property type="nucleotide sequence ID" value="NZ_FNBD01000016.1"/>
</dbReference>
<dbReference type="Gene3D" id="3.30.300.20">
    <property type="match status" value="1"/>
</dbReference>
<reference evidence="3" key="1">
    <citation type="submission" date="2016-10" db="EMBL/GenBank/DDBJ databases">
        <authorList>
            <person name="Varghese N."/>
            <person name="Submissions S."/>
        </authorList>
    </citation>
    <scope>NUCLEOTIDE SEQUENCE [LARGE SCALE GENOMIC DNA]</scope>
    <source>
        <strain evidence="3">DSM 24729</strain>
    </source>
</reference>
<dbReference type="PANTHER" id="PTHR39624:SF2">
    <property type="entry name" value="OSMC-LIKE PROTEIN"/>
    <property type="match status" value="1"/>
</dbReference>
<evidence type="ECO:0000313" key="2">
    <source>
        <dbReference type="EMBL" id="SDF45963.1"/>
    </source>
</evidence>
<evidence type="ECO:0000313" key="3">
    <source>
        <dbReference type="Proteomes" id="UP000182114"/>
    </source>
</evidence>
<keyword evidence="3" id="KW-1185">Reference proteome</keyword>
<dbReference type="PANTHER" id="PTHR39624">
    <property type="entry name" value="PROTEIN INVOLVED IN RIMO-MEDIATED BETA-METHYLTHIOLATION OF RIBOSOMAL PROTEIN S12 YCAO"/>
    <property type="match status" value="1"/>
</dbReference>
<dbReference type="Gene3D" id="3.40.50.1820">
    <property type="entry name" value="alpha/beta hydrolase"/>
    <property type="match status" value="1"/>
</dbReference>
<sequence>MKNKTISFKNSKGVLISGKLEVPANQHPIAYALFAHCFTCNKNLTPVRNISRALTLQGFGVIRFDFTGLGQSEGDFSDTNFSSNIQDLEDVANYMALELEAPKLIIGHSLGGAAAIYAARKISSVDAVATIGAPSSPQHVQHLFKNGLEEIEANGKAMVTIGGRPFAIAKQFIEDLSSKNMSAIVKSLRKPLLILHSPQDTTVGIKNAAEIYAEAMHPKSFVSLDGADHLLSHKEDSAYVGNLIAQWASRYIKKEDKKKLTTSKQVVVQIGNESLTTSILAAGHPLIADEPESVGGNNFGPAPYDLLLSSLGACTAMTLRLYANLKKWDLKEVIVHLTHGKDYIKDCMECDEKKSKIDHITKNIELIGDLDEAQKKRLLEIADKCPVHKTLHQSVVVTSSLIVS</sequence>
<dbReference type="eggNOG" id="COG1765">
    <property type="taxonomic scope" value="Bacteria"/>
</dbReference>
<dbReference type="eggNOG" id="COG1073">
    <property type="taxonomic scope" value="Bacteria"/>
</dbReference>
<proteinExistence type="predicted"/>
<dbReference type="Pfam" id="PF02566">
    <property type="entry name" value="OsmC"/>
    <property type="match status" value="1"/>
</dbReference>
<gene>
    <name evidence="2" type="ORF">SAMN04487992_11647</name>
</gene>
<protein>
    <submittedName>
        <fullName evidence="2">Putative redox protein</fullName>
    </submittedName>
</protein>
<dbReference type="SUPFAM" id="SSF53474">
    <property type="entry name" value="alpha/beta-Hydrolases"/>
    <property type="match status" value="1"/>
</dbReference>
<dbReference type="AlphaFoldDB" id="A0A1G7L929"/>
<dbReference type="EMBL" id="FNBD01000016">
    <property type="protein sequence ID" value="SDF45963.1"/>
    <property type="molecule type" value="Genomic_DNA"/>
</dbReference>
<dbReference type="InterPro" id="IPR022742">
    <property type="entry name" value="Hydrolase_4"/>
</dbReference>